<dbReference type="Pfam" id="PF02636">
    <property type="entry name" value="Methyltransf_28"/>
    <property type="match status" value="1"/>
</dbReference>
<dbReference type="InterPro" id="IPR003788">
    <property type="entry name" value="NDUFAF7"/>
</dbReference>
<evidence type="ECO:0000313" key="3">
    <source>
        <dbReference type="EMBL" id="SON57061.1"/>
    </source>
</evidence>
<dbReference type="GO" id="GO:0032259">
    <property type="term" value="P:methylation"/>
    <property type="evidence" value="ECO:0007669"/>
    <property type="project" value="UniProtKB-KW"/>
</dbReference>
<dbReference type="OrthoDB" id="9794208at2"/>
<dbReference type="InterPro" id="IPR038375">
    <property type="entry name" value="NDUFAF7_sf"/>
</dbReference>
<evidence type="ECO:0000313" key="4">
    <source>
        <dbReference type="Proteomes" id="UP000223606"/>
    </source>
</evidence>
<dbReference type="GO" id="GO:0035243">
    <property type="term" value="F:protein-arginine omega-N symmetric methyltransferase activity"/>
    <property type="evidence" value="ECO:0007669"/>
    <property type="project" value="TreeGrafter"/>
</dbReference>
<dbReference type="Gene3D" id="3.40.50.12710">
    <property type="match status" value="1"/>
</dbReference>
<gene>
    <name evidence="3" type="ORF">HDIA_3520</name>
</gene>
<dbReference type="PANTHER" id="PTHR12049">
    <property type="entry name" value="PROTEIN ARGININE METHYLTRANSFERASE NDUFAF7, MITOCHONDRIAL"/>
    <property type="match status" value="1"/>
</dbReference>
<accession>A0A2C9DBF3</accession>
<dbReference type="AlphaFoldDB" id="A0A2C9DBF3"/>
<dbReference type="Proteomes" id="UP000223606">
    <property type="component" value="Chromosome 1"/>
</dbReference>
<dbReference type="EMBL" id="LT960614">
    <property type="protein sequence ID" value="SON57061.1"/>
    <property type="molecule type" value="Genomic_DNA"/>
</dbReference>
<reference evidence="4" key="1">
    <citation type="submission" date="2017-09" db="EMBL/GenBank/DDBJ databases">
        <title>Genome sequence of Nannocystis excedens DSM 71.</title>
        <authorList>
            <person name="Blom J."/>
        </authorList>
    </citation>
    <scope>NUCLEOTIDE SEQUENCE [LARGE SCALE GENOMIC DNA]</scope>
    <source>
        <strain evidence="4">type strain: E19</strain>
    </source>
</reference>
<organism evidence="3 4">
    <name type="scientific">Hartmannibacter diazotrophicus</name>
    <dbReference type="NCBI Taxonomy" id="1482074"/>
    <lineage>
        <taxon>Bacteria</taxon>
        <taxon>Pseudomonadati</taxon>
        <taxon>Pseudomonadota</taxon>
        <taxon>Alphaproteobacteria</taxon>
        <taxon>Hyphomicrobiales</taxon>
        <taxon>Pleomorphomonadaceae</taxon>
        <taxon>Hartmannibacter</taxon>
    </lineage>
</organism>
<keyword evidence="2" id="KW-0808">Transferase</keyword>
<sequence>MTTALGRRIAGLIRAGGPMSVADYMALCLGDPAEGYYMRRDPFGAKGDFITAPEVSQMFGELVGVWCLMRWIEMGEPASVALVELGPGRGTLMADLLRAAGSRSAFRQALTVHLVEMSPHLKKRQSETLNGADPIWHDGVATLPDGPLIVVANEFFDALPVRQFVRTEKGWHERVVGLAGDNETLAFGLGTGLPDPSEIPPGADAAPPGSIFETCRPGAAIMTDLAGRIARHGGALLAIDYGHAKSAVGETLQAMKAHRYVDPLTEPGKADLTAHVDFETLAKAAEGAGARVEPVQTQGDFLLSLGLLERAGRLGACKDTATQETIRAAVERLAGPDQMGTLFKVLQVRDR</sequence>
<keyword evidence="1" id="KW-0489">Methyltransferase</keyword>
<dbReference type="InterPro" id="IPR029063">
    <property type="entry name" value="SAM-dependent_MTases_sf"/>
</dbReference>
<proteinExistence type="predicted"/>
<evidence type="ECO:0000256" key="2">
    <source>
        <dbReference type="ARBA" id="ARBA00022679"/>
    </source>
</evidence>
<dbReference type="KEGG" id="hdi:HDIA_3520"/>
<evidence type="ECO:0000256" key="1">
    <source>
        <dbReference type="ARBA" id="ARBA00022603"/>
    </source>
</evidence>
<protein>
    <submittedName>
        <fullName evidence="3">Uncharacterized protein</fullName>
    </submittedName>
</protein>
<keyword evidence="4" id="KW-1185">Reference proteome</keyword>
<dbReference type="RefSeq" id="WP_099557369.1">
    <property type="nucleotide sequence ID" value="NZ_LT960614.1"/>
</dbReference>
<dbReference type="PANTHER" id="PTHR12049:SF7">
    <property type="entry name" value="PROTEIN ARGININE METHYLTRANSFERASE NDUFAF7, MITOCHONDRIAL"/>
    <property type="match status" value="1"/>
</dbReference>
<name>A0A2C9DBF3_9HYPH</name>
<dbReference type="SUPFAM" id="SSF53335">
    <property type="entry name" value="S-adenosyl-L-methionine-dependent methyltransferases"/>
    <property type="match status" value="1"/>
</dbReference>